<sequence>MGDCGTPGMQAAKETGALRPAPLLFSLFFCFKTFEVRECGARFIADCYFSVVNFGSVLFLGTGAVCTLATIAIVTIRVAVVMVGIMAFIVIDVFSAVKTAGLTRQQGSNQAGL</sequence>
<keyword evidence="2" id="KW-1185">Reference proteome</keyword>
<dbReference type="Proteomes" id="UP001165960">
    <property type="component" value="Unassembled WGS sequence"/>
</dbReference>
<reference evidence="1" key="1">
    <citation type="submission" date="2022-04" db="EMBL/GenBank/DDBJ databases">
        <title>Genome of the entomopathogenic fungus Entomophthora muscae.</title>
        <authorList>
            <person name="Elya C."/>
            <person name="Lovett B.R."/>
            <person name="Lee E."/>
            <person name="Macias A.M."/>
            <person name="Hajek A.E."/>
            <person name="De Bivort B.L."/>
            <person name="Kasson M.T."/>
            <person name="De Fine Licht H.H."/>
            <person name="Stajich J.E."/>
        </authorList>
    </citation>
    <scope>NUCLEOTIDE SEQUENCE</scope>
    <source>
        <strain evidence="1">Berkeley</strain>
    </source>
</reference>
<evidence type="ECO:0000313" key="1">
    <source>
        <dbReference type="EMBL" id="KAJ9054611.1"/>
    </source>
</evidence>
<proteinExistence type="predicted"/>
<gene>
    <name evidence="1" type="ORF">DSO57_1012462</name>
</gene>
<comment type="caution">
    <text evidence="1">The sequence shown here is derived from an EMBL/GenBank/DDBJ whole genome shotgun (WGS) entry which is preliminary data.</text>
</comment>
<name>A0ACC2RX37_9FUNG</name>
<evidence type="ECO:0000313" key="2">
    <source>
        <dbReference type="Proteomes" id="UP001165960"/>
    </source>
</evidence>
<organism evidence="1 2">
    <name type="scientific">Entomophthora muscae</name>
    <dbReference type="NCBI Taxonomy" id="34485"/>
    <lineage>
        <taxon>Eukaryota</taxon>
        <taxon>Fungi</taxon>
        <taxon>Fungi incertae sedis</taxon>
        <taxon>Zoopagomycota</taxon>
        <taxon>Entomophthoromycotina</taxon>
        <taxon>Entomophthoromycetes</taxon>
        <taxon>Entomophthorales</taxon>
        <taxon>Entomophthoraceae</taxon>
        <taxon>Entomophthora</taxon>
    </lineage>
</organism>
<dbReference type="EMBL" id="QTSX02006434">
    <property type="protein sequence ID" value="KAJ9054611.1"/>
    <property type="molecule type" value="Genomic_DNA"/>
</dbReference>
<accession>A0ACC2RX37</accession>
<protein>
    <submittedName>
        <fullName evidence="1">Uncharacterized protein</fullName>
    </submittedName>
</protein>